<evidence type="ECO:0000256" key="8">
    <source>
        <dbReference type="ARBA" id="ARBA00023277"/>
    </source>
</evidence>
<dbReference type="PROSITE" id="PS00627">
    <property type="entry name" value="GHMP_KINASES_ATP"/>
    <property type="match status" value="1"/>
</dbReference>
<keyword evidence="6" id="KW-0067">ATP-binding</keyword>
<dbReference type="PANTHER" id="PTHR10457:SF7">
    <property type="entry name" value="GALACTOKINASE-RELATED"/>
    <property type="match status" value="1"/>
</dbReference>
<comment type="similarity">
    <text evidence="1">Belongs to the GHMP kinase family. GalK subfamily.</text>
</comment>
<evidence type="ECO:0000259" key="10">
    <source>
        <dbReference type="Pfam" id="PF08544"/>
    </source>
</evidence>
<keyword evidence="8" id="KW-0119">Carbohydrate metabolism</keyword>
<proteinExistence type="inferred from homology"/>
<dbReference type="InterPro" id="IPR014721">
    <property type="entry name" value="Ribsml_uS5_D2-typ_fold_subgr"/>
</dbReference>
<keyword evidence="2" id="KW-0808">Transferase</keyword>
<reference evidence="12" key="1">
    <citation type="journal article" date="2016" name="Ticks Tick Borne Dis.">
        <title>De novo assembly and annotation of the salivary gland transcriptome of Rhipicephalus appendiculatus male and female ticks during blood feeding.</title>
        <authorList>
            <person name="de Castro M.H."/>
            <person name="de Klerk D."/>
            <person name="Pienaar R."/>
            <person name="Latif A.A."/>
            <person name="Rees D.J."/>
            <person name="Mans B.J."/>
        </authorList>
    </citation>
    <scope>NUCLEOTIDE SEQUENCE</scope>
    <source>
        <tissue evidence="12">Salivary glands</tissue>
    </source>
</reference>
<dbReference type="SUPFAM" id="SSF54211">
    <property type="entry name" value="Ribosomal protein S5 domain 2-like"/>
    <property type="match status" value="1"/>
</dbReference>
<keyword evidence="7" id="KW-0460">Magnesium</keyword>
<dbReference type="InterPro" id="IPR020568">
    <property type="entry name" value="Ribosomal_Su5_D2-typ_SF"/>
</dbReference>
<evidence type="ECO:0000259" key="11">
    <source>
        <dbReference type="Pfam" id="PF10509"/>
    </source>
</evidence>
<dbReference type="InterPro" id="IPR006203">
    <property type="entry name" value="GHMP_knse_ATP-bd_CS"/>
</dbReference>
<keyword evidence="5 12" id="KW-0418">Kinase</keyword>
<dbReference type="SUPFAM" id="SSF55060">
    <property type="entry name" value="GHMP Kinase, C-terminal domain"/>
    <property type="match status" value="1"/>
</dbReference>
<dbReference type="InterPro" id="IPR036554">
    <property type="entry name" value="GHMP_kinase_C_sf"/>
</dbReference>
<evidence type="ECO:0000256" key="4">
    <source>
        <dbReference type="ARBA" id="ARBA00022741"/>
    </source>
</evidence>
<sequence length="400" mass="42911">MAASSGAYPSVAELALRALSKYRSVFGSEPAFYGSAPGRVNLIGEHVDYCEGLVLPCAMPLYTVVIGSPVMGSSVCNIHSLDYPEPASFQLPSEGNPMKPGEPSWGNYVRGVVAHFPGPIRSGFNAVVISSVPVGAGLSSSAALEVAMFNFLRILLHPDELSDAHRAPLCCQKAEHDFAGVPCGIMDQMAAYWCRPSHALLLDCRSLALEHVPLNLTSAVILVTDSKVKHALTGGEYAQRRESCQAASAILGKSLRDASLEELEGCRERMTLEQYRRARHVVSEIQRTAQAAKLLRKGDFKGLGELMNASHASLRDDFEVSCPELDELARLSLESGAYGSRLTGAGFGGCTVTLVEEKLLPAVMDNIKSNYKGQACFYICEPSEGAQYGCLSTLTSVKNS</sequence>
<dbReference type="FunFam" id="3.30.70.890:FF:000001">
    <property type="entry name" value="Galactokinase"/>
    <property type="match status" value="1"/>
</dbReference>
<dbReference type="Pfam" id="PF10509">
    <property type="entry name" value="GalKase_gal_bdg"/>
    <property type="match status" value="1"/>
</dbReference>
<dbReference type="PRINTS" id="PR00473">
    <property type="entry name" value="GALCTOKINASE"/>
</dbReference>
<dbReference type="Pfam" id="PF00288">
    <property type="entry name" value="GHMP_kinases_N"/>
    <property type="match status" value="1"/>
</dbReference>
<dbReference type="InterPro" id="IPR006206">
    <property type="entry name" value="Mevalonate/galactokinase"/>
</dbReference>
<evidence type="ECO:0000313" key="12">
    <source>
        <dbReference type="EMBL" id="JAP78546.1"/>
    </source>
</evidence>
<dbReference type="Pfam" id="PF08544">
    <property type="entry name" value="GHMP_kinases_C"/>
    <property type="match status" value="1"/>
</dbReference>
<dbReference type="InterPro" id="IPR013750">
    <property type="entry name" value="GHMP_kinase_C_dom"/>
</dbReference>
<dbReference type="AlphaFoldDB" id="A0A131YKE6"/>
<feature type="domain" description="GHMP kinase N-terminal" evidence="9">
    <location>
        <begin position="107"/>
        <end position="193"/>
    </location>
</feature>
<dbReference type="Gene3D" id="3.30.70.890">
    <property type="entry name" value="GHMP kinase, C-terminal domain"/>
    <property type="match status" value="1"/>
</dbReference>
<evidence type="ECO:0000256" key="7">
    <source>
        <dbReference type="ARBA" id="ARBA00022842"/>
    </source>
</evidence>
<dbReference type="PRINTS" id="PR00959">
    <property type="entry name" value="MEVGALKINASE"/>
</dbReference>
<accession>A0A131YKE6</accession>
<evidence type="ECO:0000259" key="9">
    <source>
        <dbReference type="Pfam" id="PF00288"/>
    </source>
</evidence>
<protein>
    <submittedName>
        <fullName evidence="12">Galactokinase</fullName>
    </submittedName>
</protein>
<dbReference type="InterPro" id="IPR019539">
    <property type="entry name" value="GalKase_N"/>
</dbReference>
<dbReference type="GO" id="GO:0006012">
    <property type="term" value="P:galactose metabolic process"/>
    <property type="evidence" value="ECO:0007669"/>
    <property type="project" value="InterPro"/>
</dbReference>
<evidence type="ECO:0000256" key="5">
    <source>
        <dbReference type="ARBA" id="ARBA00022777"/>
    </source>
</evidence>
<organism evidence="12">
    <name type="scientific">Rhipicephalus appendiculatus</name>
    <name type="common">Brown ear tick</name>
    <dbReference type="NCBI Taxonomy" id="34631"/>
    <lineage>
        <taxon>Eukaryota</taxon>
        <taxon>Metazoa</taxon>
        <taxon>Ecdysozoa</taxon>
        <taxon>Arthropoda</taxon>
        <taxon>Chelicerata</taxon>
        <taxon>Arachnida</taxon>
        <taxon>Acari</taxon>
        <taxon>Parasitiformes</taxon>
        <taxon>Ixodida</taxon>
        <taxon>Ixodoidea</taxon>
        <taxon>Ixodidae</taxon>
        <taxon>Rhipicephalinae</taxon>
        <taxon>Rhipicephalus</taxon>
        <taxon>Rhipicephalus</taxon>
    </lineage>
</organism>
<dbReference type="GO" id="GO:0005524">
    <property type="term" value="F:ATP binding"/>
    <property type="evidence" value="ECO:0007669"/>
    <property type="project" value="UniProtKB-KW"/>
</dbReference>
<keyword evidence="3" id="KW-0479">Metal-binding</keyword>
<name>A0A131YKE6_RHIAP</name>
<evidence type="ECO:0000256" key="2">
    <source>
        <dbReference type="ARBA" id="ARBA00022679"/>
    </source>
</evidence>
<dbReference type="InterPro" id="IPR019741">
    <property type="entry name" value="Galactokinase_CS"/>
</dbReference>
<feature type="domain" description="GHMP kinase C-terminal" evidence="10">
    <location>
        <begin position="291"/>
        <end position="372"/>
    </location>
</feature>
<dbReference type="InterPro" id="IPR000705">
    <property type="entry name" value="Galactokinase"/>
</dbReference>
<evidence type="ECO:0000256" key="6">
    <source>
        <dbReference type="ARBA" id="ARBA00022840"/>
    </source>
</evidence>
<dbReference type="PIRSF" id="PIRSF000530">
    <property type="entry name" value="Galactokinase"/>
    <property type="match status" value="1"/>
</dbReference>
<keyword evidence="4" id="KW-0547">Nucleotide-binding</keyword>
<dbReference type="PROSITE" id="PS00106">
    <property type="entry name" value="GALACTOKINASE"/>
    <property type="match status" value="1"/>
</dbReference>
<feature type="domain" description="Galactokinase N-terminal" evidence="11">
    <location>
        <begin position="21"/>
        <end position="69"/>
    </location>
</feature>
<evidence type="ECO:0000256" key="1">
    <source>
        <dbReference type="ARBA" id="ARBA00006566"/>
    </source>
</evidence>
<dbReference type="InterPro" id="IPR006204">
    <property type="entry name" value="GHMP_kinase_N_dom"/>
</dbReference>
<dbReference type="GO" id="GO:0046872">
    <property type="term" value="F:metal ion binding"/>
    <property type="evidence" value="ECO:0007669"/>
    <property type="project" value="UniProtKB-KW"/>
</dbReference>
<dbReference type="NCBIfam" id="TIGR00131">
    <property type="entry name" value="gal_kin"/>
    <property type="match status" value="1"/>
</dbReference>
<dbReference type="PANTHER" id="PTHR10457">
    <property type="entry name" value="MEVALONATE KINASE/GALACTOKINASE"/>
    <property type="match status" value="1"/>
</dbReference>
<dbReference type="Gene3D" id="3.30.230.10">
    <property type="match status" value="1"/>
</dbReference>
<dbReference type="GO" id="GO:0005829">
    <property type="term" value="C:cytosol"/>
    <property type="evidence" value="ECO:0007669"/>
    <property type="project" value="TreeGrafter"/>
</dbReference>
<dbReference type="FunFam" id="3.30.230.10:FF:000040">
    <property type="entry name" value="Galactokinase 1"/>
    <property type="match status" value="1"/>
</dbReference>
<dbReference type="EMBL" id="GEDV01010011">
    <property type="protein sequence ID" value="JAP78546.1"/>
    <property type="molecule type" value="Transcribed_RNA"/>
</dbReference>
<evidence type="ECO:0000256" key="3">
    <source>
        <dbReference type="ARBA" id="ARBA00022723"/>
    </source>
</evidence>
<dbReference type="GO" id="GO:0004335">
    <property type="term" value="F:galactokinase activity"/>
    <property type="evidence" value="ECO:0007669"/>
    <property type="project" value="InterPro"/>
</dbReference>